<keyword evidence="7 14" id="KW-0418">Kinase</keyword>
<keyword evidence="9" id="KW-0902">Two-component regulatory system</keyword>
<dbReference type="Pfam" id="PF02518">
    <property type="entry name" value="HATPase_c"/>
    <property type="match status" value="1"/>
</dbReference>
<evidence type="ECO:0000313" key="15">
    <source>
        <dbReference type="Proteomes" id="UP001501175"/>
    </source>
</evidence>
<dbReference type="PANTHER" id="PTHR45436">
    <property type="entry name" value="SENSOR HISTIDINE KINASE YKOH"/>
    <property type="match status" value="1"/>
</dbReference>
<evidence type="ECO:0000256" key="2">
    <source>
        <dbReference type="ARBA" id="ARBA00004370"/>
    </source>
</evidence>
<evidence type="ECO:0000259" key="13">
    <source>
        <dbReference type="PROSITE" id="PS50885"/>
    </source>
</evidence>
<dbReference type="InterPro" id="IPR005467">
    <property type="entry name" value="His_kinase_dom"/>
</dbReference>
<feature type="domain" description="HAMP" evidence="13">
    <location>
        <begin position="181"/>
        <end position="234"/>
    </location>
</feature>
<evidence type="ECO:0000256" key="9">
    <source>
        <dbReference type="ARBA" id="ARBA00023012"/>
    </source>
</evidence>
<evidence type="ECO:0000259" key="12">
    <source>
        <dbReference type="PROSITE" id="PS50109"/>
    </source>
</evidence>
<comment type="subcellular location">
    <subcellularLocation>
        <location evidence="2">Membrane</location>
    </subcellularLocation>
</comment>
<evidence type="ECO:0000256" key="10">
    <source>
        <dbReference type="ARBA" id="ARBA00023136"/>
    </source>
</evidence>
<keyword evidence="8 11" id="KW-1133">Transmembrane helix</keyword>
<dbReference type="Pfam" id="PF00512">
    <property type="entry name" value="HisKA"/>
    <property type="match status" value="1"/>
</dbReference>
<dbReference type="Pfam" id="PF00672">
    <property type="entry name" value="HAMP"/>
    <property type="match status" value="1"/>
</dbReference>
<evidence type="ECO:0000256" key="7">
    <source>
        <dbReference type="ARBA" id="ARBA00022777"/>
    </source>
</evidence>
<dbReference type="PROSITE" id="PS50109">
    <property type="entry name" value="HIS_KIN"/>
    <property type="match status" value="1"/>
</dbReference>
<dbReference type="InterPro" id="IPR036097">
    <property type="entry name" value="HisK_dim/P_sf"/>
</dbReference>
<gene>
    <name evidence="14" type="ORF">GCM10023189_23780</name>
</gene>
<keyword evidence="5" id="KW-0808">Transferase</keyword>
<accession>A0ABP8MWJ8</accession>
<keyword evidence="6 11" id="KW-0812">Transmembrane</keyword>
<dbReference type="InterPro" id="IPR003661">
    <property type="entry name" value="HisK_dim/P_dom"/>
</dbReference>
<dbReference type="EMBL" id="BAABHD010000027">
    <property type="protein sequence ID" value="GAA4455677.1"/>
    <property type="molecule type" value="Genomic_DNA"/>
</dbReference>
<evidence type="ECO:0000256" key="8">
    <source>
        <dbReference type="ARBA" id="ARBA00022989"/>
    </source>
</evidence>
<dbReference type="PROSITE" id="PS50885">
    <property type="entry name" value="HAMP"/>
    <property type="match status" value="1"/>
</dbReference>
<dbReference type="InterPro" id="IPR050428">
    <property type="entry name" value="TCS_sensor_his_kinase"/>
</dbReference>
<dbReference type="SMART" id="SM00388">
    <property type="entry name" value="HisKA"/>
    <property type="match status" value="1"/>
</dbReference>
<keyword evidence="15" id="KW-1185">Reference proteome</keyword>
<comment type="catalytic activity">
    <reaction evidence="1">
        <text>ATP + protein L-histidine = ADP + protein N-phospho-L-histidine.</text>
        <dbReference type="EC" id="2.7.13.3"/>
    </reaction>
</comment>
<evidence type="ECO:0000256" key="6">
    <source>
        <dbReference type="ARBA" id="ARBA00022692"/>
    </source>
</evidence>
<dbReference type="InterPro" id="IPR003594">
    <property type="entry name" value="HATPase_dom"/>
</dbReference>
<dbReference type="EC" id="2.7.13.3" evidence="3"/>
<dbReference type="SMART" id="SM00304">
    <property type="entry name" value="HAMP"/>
    <property type="match status" value="1"/>
</dbReference>
<dbReference type="PANTHER" id="PTHR45436:SF5">
    <property type="entry name" value="SENSOR HISTIDINE KINASE TRCS"/>
    <property type="match status" value="1"/>
</dbReference>
<dbReference type="SUPFAM" id="SSF55874">
    <property type="entry name" value="ATPase domain of HSP90 chaperone/DNA topoisomerase II/histidine kinase"/>
    <property type="match status" value="1"/>
</dbReference>
<keyword evidence="4" id="KW-0597">Phosphoprotein</keyword>
<dbReference type="Gene3D" id="6.10.340.10">
    <property type="match status" value="1"/>
</dbReference>
<evidence type="ECO:0000313" key="14">
    <source>
        <dbReference type="EMBL" id="GAA4455677.1"/>
    </source>
</evidence>
<proteinExistence type="predicted"/>
<dbReference type="CDD" id="cd06225">
    <property type="entry name" value="HAMP"/>
    <property type="match status" value="1"/>
</dbReference>
<dbReference type="Gene3D" id="1.10.287.130">
    <property type="match status" value="1"/>
</dbReference>
<dbReference type="PRINTS" id="PR00344">
    <property type="entry name" value="BCTRLSENSOR"/>
</dbReference>
<dbReference type="RefSeq" id="WP_345243740.1">
    <property type="nucleotide sequence ID" value="NZ_BAABHD010000027.1"/>
</dbReference>
<name>A0ABP8MWJ8_9BACT</name>
<dbReference type="InterPro" id="IPR004358">
    <property type="entry name" value="Sig_transdc_His_kin-like_C"/>
</dbReference>
<feature type="transmembrane region" description="Helical" evidence="11">
    <location>
        <begin position="7"/>
        <end position="28"/>
    </location>
</feature>
<reference evidence="15" key="1">
    <citation type="journal article" date="2019" name="Int. J. Syst. Evol. Microbiol.">
        <title>The Global Catalogue of Microorganisms (GCM) 10K type strain sequencing project: providing services to taxonomists for standard genome sequencing and annotation.</title>
        <authorList>
            <consortium name="The Broad Institute Genomics Platform"/>
            <consortium name="The Broad Institute Genome Sequencing Center for Infectious Disease"/>
            <person name="Wu L."/>
            <person name="Ma J."/>
        </authorList>
    </citation>
    <scope>NUCLEOTIDE SEQUENCE [LARGE SCALE GENOMIC DNA]</scope>
    <source>
        <strain evidence="15">JCM 17927</strain>
    </source>
</reference>
<feature type="transmembrane region" description="Helical" evidence="11">
    <location>
        <begin position="160"/>
        <end position="179"/>
    </location>
</feature>
<dbReference type="Proteomes" id="UP001501175">
    <property type="component" value="Unassembled WGS sequence"/>
</dbReference>
<evidence type="ECO:0000256" key="3">
    <source>
        <dbReference type="ARBA" id="ARBA00012438"/>
    </source>
</evidence>
<dbReference type="CDD" id="cd00082">
    <property type="entry name" value="HisKA"/>
    <property type="match status" value="1"/>
</dbReference>
<dbReference type="InterPro" id="IPR003660">
    <property type="entry name" value="HAMP_dom"/>
</dbReference>
<comment type="caution">
    <text evidence="14">The sequence shown here is derived from an EMBL/GenBank/DDBJ whole genome shotgun (WGS) entry which is preliminary data.</text>
</comment>
<dbReference type="SUPFAM" id="SSF158472">
    <property type="entry name" value="HAMP domain-like"/>
    <property type="match status" value="1"/>
</dbReference>
<evidence type="ECO:0000256" key="4">
    <source>
        <dbReference type="ARBA" id="ARBA00022553"/>
    </source>
</evidence>
<dbReference type="InterPro" id="IPR036890">
    <property type="entry name" value="HATPase_C_sf"/>
</dbReference>
<keyword evidence="10 11" id="KW-0472">Membrane</keyword>
<evidence type="ECO:0000256" key="5">
    <source>
        <dbReference type="ARBA" id="ARBA00022679"/>
    </source>
</evidence>
<evidence type="ECO:0000256" key="11">
    <source>
        <dbReference type="SAM" id="Phobius"/>
    </source>
</evidence>
<evidence type="ECO:0000256" key="1">
    <source>
        <dbReference type="ARBA" id="ARBA00000085"/>
    </source>
</evidence>
<dbReference type="GO" id="GO:0016301">
    <property type="term" value="F:kinase activity"/>
    <property type="evidence" value="ECO:0007669"/>
    <property type="project" value="UniProtKB-KW"/>
</dbReference>
<dbReference type="Gene3D" id="3.30.565.10">
    <property type="entry name" value="Histidine kinase-like ATPase, C-terminal domain"/>
    <property type="match status" value="1"/>
</dbReference>
<dbReference type="SMART" id="SM00387">
    <property type="entry name" value="HATPase_c"/>
    <property type="match status" value="1"/>
</dbReference>
<sequence length="462" mass="51431">MQIKHKLILWFSLLVASILLVFSFYVYFTYMGFRQRAIEDRLERKARVTEHLLTLRGTVAGSVISTIPEQAEFVYSPADSLIYVSNPENDFVPDSAFREEVRQKGLIRFTYPSRGHNYLKDGVALTYPSLNPAPDGRPYVAVVTAYDQDGYQRQETLRDLFLFGIAVAIGLVVVLGFFFSRKALEPLNDLIDQLNSAGSQSLNVRLKAENPDDEVGVLATAFNELLTRQERLIDSQRSFIAQASHELRTPLTTIKGWLETSIAYDTDPDQLKRGMVQAVRELDKLTALSNGLLQLARIDDLNSRIDHQPVELMDVLLDAADTIGQQKLGQPLSVQVSDEVLEYPAPLMIDGNTHLLKTALLNLLENAAKYSAGKPVTVHLAIGPGNQAHIRIIDQGIGVKPGEEDLIFLPLVRGSNVEQIQGFGIGLTLARRIITLHRGNLRLFSRNGEGTTAEITLPMITR</sequence>
<dbReference type="SUPFAM" id="SSF47384">
    <property type="entry name" value="Homodimeric domain of signal transducing histidine kinase"/>
    <property type="match status" value="1"/>
</dbReference>
<feature type="domain" description="Histidine kinase" evidence="12">
    <location>
        <begin position="242"/>
        <end position="461"/>
    </location>
</feature>
<organism evidence="14 15">
    <name type="scientific">Nibrella saemangeumensis</name>
    <dbReference type="NCBI Taxonomy" id="1084526"/>
    <lineage>
        <taxon>Bacteria</taxon>
        <taxon>Pseudomonadati</taxon>
        <taxon>Bacteroidota</taxon>
        <taxon>Cytophagia</taxon>
        <taxon>Cytophagales</taxon>
        <taxon>Spirosomataceae</taxon>
        <taxon>Nibrella</taxon>
    </lineage>
</organism>
<protein>
    <recommendedName>
        <fullName evidence="3">histidine kinase</fullName>
        <ecNumber evidence="3">2.7.13.3</ecNumber>
    </recommendedName>
</protein>